<evidence type="ECO:0000313" key="3">
    <source>
        <dbReference type="EMBL" id="QSG16030.1"/>
    </source>
</evidence>
<organism evidence="3 4">
    <name type="scientific">Halapricum desulfuricans</name>
    <dbReference type="NCBI Taxonomy" id="2841257"/>
    <lineage>
        <taxon>Archaea</taxon>
        <taxon>Methanobacteriati</taxon>
        <taxon>Methanobacteriota</taxon>
        <taxon>Stenosarchaea group</taxon>
        <taxon>Halobacteria</taxon>
        <taxon>Halobacteriales</taxon>
        <taxon>Haloarculaceae</taxon>
        <taxon>Halapricum</taxon>
    </lineage>
</organism>
<dbReference type="EMBL" id="CP064791">
    <property type="protein sequence ID" value="QSG16030.1"/>
    <property type="molecule type" value="Genomic_DNA"/>
</dbReference>
<keyword evidence="1" id="KW-1133">Transmembrane helix</keyword>
<accession>A0A897NND0</accession>
<gene>
    <name evidence="3" type="ORF">HSEST_2520</name>
</gene>
<evidence type="ECO:0000256" key="1">
    <source>
        <dbReference type="SAM" id="Phobius"/>
    </source>
</evidence>
<feature type="domain" description="DUF8173" evidence="2">
    <location>
        <begin position="25"/>
        <end position="164"/>
    </location>
</feature>
<feature type="transmembrane region" description="Helical" evidence="1">
    <location>
        <begin position="62"/>
        <end position="88"/>
    </location>
</feature>
<evidence type="ECO:0000313" key="4">
    <source>
        <dbReference type="Proteomes" id="UP000663292"/>
    </source>
</evidence>
<dbReference type="Proteomes" id="UP000663292">
    <property type="component" value="Chromosome"/>
</dbReference>
<feature type="transmembrane region" description="Helical" evidence="1">
    <location>
        <begin position="21"/>
        <end position="50"/>
    </location>
</feature>
<dbReference type="GeneID" id="68859153"/>
<proteinExistence type="predicted"/>
<protein>
    <submittedName>
        <fullName evidence="3">Putative membrane protein related to bactofilin</fullName>
    </submittedName>
</protein>
<dbReference type="RefSeq" id="WP_229121301.1">
    <property type="nucleotide sequence ID" value="NZ_CP064791.1"/>
</dbReference>
<keyword evidence="4" id="KW-1185">Reference proteome</keyword>
<dbReference type="AlphaFoldDB" id="A0A897NND0"/>
<dbReference type="Pfam" id="PF26514">
    <property type="entry name" value="DUF8173"/>
    <property type="match status" value="1"/>
</dbReference>
<keyword evidence="1" id="KW-0812">Transmembrane</keyword>
<dbReference type="InterPro" id="IPR058486">
    <property type="entry name" value="DUF8173"/>
</dbReference>
<name>A0A897NND0_9EURY</name>
<feature type="transmembrane region" description="Helical" evidence="1">
    <location>
        <begin position="127"/>
        <end position="158"/>
    </location>
</feature>
<sequence length="166" mass="16971">MDLHTAPLQSFDPPDPGSVDIVFSLGSGAASAFLTTFLMGAILVALVPSYTERRIDEIRENVVGAFVYGVISLVALLLLSLLLFITIIGVPVAVALLVLAIVLWAIGAAIAFLAIADSLVGHEDGWLVALVVAAGINGGLAITGIGGLVSFFVGAAGFGTVLRDLL</sequence>
<reference evidence="3 4" key="1">
    <citation type="submission" date="2020-11" db="EMBL/GenBank/DDBJ databases">
        <title>Carbohydrate-dependent, anaerobic sulfur respiration: A novel catabolism in halophilic archaea.</title>
        <authorList>
            <person name="Sorokin D.Y."/>
            <person name="Messina E."/>
            <person name="Smedile F."/>
            <person name="La Cono V."/>
            <person name="Hallsworth J.E."/>
            <person name="Yakimov M.M."/>
        </authorList>
    </citation>
    <scope>NUCLEOTIDE SEQUENCE [LARGE SCALE GENOMIC DNA]</scope>
    <source>
        <strain evidence="3 4">HSR-Est</strain>
    </source>
</reference>
<feature type="transmembrane region" description="Helical" evidence="1">
    <location>
        <begin position="94"/>
        <end position="115"/>
    </location>
</feature>
<keyword evidence="1" id="KW-0472">Membrane</keyword>
<evidence type="ECO:0000259" key="2">
    <source>
        <dbReference type="Pfam" id="PF26514"/>
    </source>
</evidence>